<feature type="disulfide bond" evidence="6">
    <location>
        <begin position="105"/>
        <end position="115"/>
    </location>
</feature>
<gene>
    <name evidence="10" type="ORF">MENT_LOCUS21354</name>
</gene>
<feature type="region of interest" description="Disordered" evidence="7">
    <location>
        <begin position="372"/>
        <end position="391"/>
    </location>
</feature>
<dbReference type="InterPro" id="IPR049883">
    <property type="entry name" value="NOTCH1_EGF-like"/>
</dbReference>
<evidence type="ECO:0000256" key="2">
    <source>
        <dbReference type="ARBA" id="ARBA00022729"/>
    </source>
</evidence>
<evidence type="ECO:0000313" key="10">
    <source>
        <dbReference type="EMBL" id="CAD2169983.1"/>
    </source>
</evidence>
<dbReference type="PROSITE" id="PS01187">
    <property type="entry name" value="EGF_CA"/>
    <property type="match status" value="1"/>
</dbReference>
<dbReference type="PROSITE" id="PS00010">
    <property type="entry name" value="ASX_HYDROXYL"/>
    <property type="match status" value="1"/>
</dbReference>
<keyword evidence="5" id="KW-0325">Glycoprotein</keyword>
<dbReference type="CDD" id="cd00054">
    <property type="entry name" value="EGF_CA"/>
    <property type="match status" value="1"/>
</dbReference>
<keyword evidence="8" id="KW-0472">Membrane</keyword>
<evidence type="ECO:0000256" key="5">
    <source>
        <dbReference type="ARBA" id="ARBA00023180"/>
    </source>
</evidence>
<feature type="disulfide bond" evidence="6">
    <location>
        <begin position="92"/>
        <end position="101"/>
    </location>
</feature>
<reference evidence="10 11" key="1">
    <citation type="submission" date="2020-08" db="EMBL/GenBank/DDBJ databases">
        <authorList>
            <person name="Koutsovoulos G."/>
            <person name="Danchin GJ E."/>
        </authorList>
    </citation>
    <scope>NUCLEOTIDE SEQUENCE [LARGE SCALE GENOMIC DNA]</scope>
</reference>
<dbReference type="InterPro" id="IPR018097">
    <property type="entry name" value="EGF_Ca-bd_CS"/>
</dbReference>
<dbReference type="SUPFAM" id="SSF57196">
    <property type="entry name" value="EGF/Laminin"/>
    <property type="match status" value="5"/>
</dbReference>
<dbReference type="EMBL" id="CAJEWN010000161">
    <property type="protein sequence ID" value="CAD2169983.1"/>
    <property type="molecule type" value="Genomic_DNA"/>
</dbReference>
<feature type="compositionally biased region" description="Low complexity" evidence="7">
    <location>
        <begin position="376"/>
        <end position="391"/>
    </location>
</feature>
<comment type="caution">
    <text evidence="10">The sequence shown here is derived from an EMBL/GenBank/DDBJ whole genome shotgun (WGS) entry which is preliminary data.</text>
</comment>
<keyword evidence="2" id="KW-0732">Signal</keyword>
<dbReference type="InterPro" id="IPR001881">
    <property type="entry name" value="EGF-like_Ca-bd_dom"/>
</dbReference>
<evidence type="ECO:0000256" key="1">
    <source>
        <dbReference type="ARBA" id="ARBA00022536"/>
    </source>
</evidence>
<feature type="disulfide bond" evidence="6">
    <location>
        <begin position="174"/>
        <end position="183"/>
    </location>
</feature>
<dbReference type="SMART" id="SM00179">
    <property type="entry name" value="EGF_CA"/>
    <property type="match status" value="2"/>
</dbReference>
<keyword evidence="4 6" id="KW-1015">Disulfide bond</keyword>
<evidence type="ECO:0000259" key="9">
    <source>
        <dbReference type="PROSITE" id="PS50026"/>
    </source>
</evidence>
<keyword evidence="1 6" id="KW-0245">EGF-like domain</keyword>
<dbReference type="InterPro" id="IPR000742">
    <property type="entry name" value="EGF"/>
</dbReference>
<dbReference type="PROSITE" id="PS50026">
    <property type="entry name" value="EGF_3"/>
    <property type="match status" value="5"/>
</dbReference>
<sequence length="391" mass="44382">MCHKNNYNIIAYFSNNFNYYFYILLFFLLFFVEVFTQQSSSSTPNTHTLLSLINSLEFPTQREKCPSNICFNGGICFIQINNEGIKEFECDCKKNFVGDLCQSKCSINCQNGGKCKRLTKINENNLNEFCECLPGYKGLNCEEDINECIEYGDKKACQNGGICINKLGYFECECPSGFNGTFCEIPILTKPKYCPSPFVLFKNSSTGEDECVCVRPRNANLEEEGSTCELQESNCPEEICQNGGECVQLGMKAFCICPSDFIGIYCERHKDNEITINSSLNENNNFPSEIISLIPTKEKECKVKGKNCLNGGICTFSNLENNESFCKCNEKFTGLWCDRPFRSAIDQTSKERHFLEALFTTEKTATIKNEIENNPKQQPQQLQQPILSQKI</sequence>
<dbReference type="Gene3D" id="2.10.25.10">
    <property type="entry name" value="Laminin"/>
    <property type="match status" value="5"/>
</dbReference>
<feature type="domain" description="EGF-like" evidence="9">
    <location>
        <begin position="144"/>
        <end position="184"/>
    </location>
</feature>
<dbReference type="GO" id="GO:0016020">
    <property type="term" value="C:membrane"/>
    <property type="evidence" value="ECO:0007669"/>
    <property type="project" value="UniProtKB-SubCell"/>
</dbReference>
<organism evidence="10 11">
    <name type="scientific">Meloidogyne enterolobii</name>
    <name type="common">Root-knot nematode worm</name>
    <name type="synonym">Meloidogyne mayaguensis</name>
    <dbReference type="NCBI Taxonomy" id="390850"/>
    <lineage>
        <taxon>Eukaryota</taxon>
        <taxon>Metazoa</taxon>
        <taxon>Ecdysozoa</taxon>
        <taxon>Nematoda</taxon>
        <taxon>Chromadorea</taxon>
        <taxon>Rhabditida</taxon>
        <taxon>Tylenchina</taxon>
        <taxon>Tylenchomorpha</taxon>
        <taxon>Tylenchoidea</taxon>
        <taxon>Meloidogynidae</taxon>
        <taxon>Meloidogyninae</taxon>
        <taxon>Meloidogyne</taxon>
    </lineage>
</organism>
<proteinExistence type="predicted"/>
<dbReference type="GO" id="GO:0005509">
    <property type="term" value="F:calcium ion binding"/>
    <property type="evidence" value="ECO:0007669"/>
    <property type="project" value="InterPro"/>
</dbReference>
<evidence type="ECO:0000313" key="11">
    <source>
        <dbReference type="Proteomes" id="UP000580250"/>
    </source>
</evidence>
<comment type="caution">
    <text evidence="6">Lacks conserved residue(s) required for the propagation of feature annotation.</text>
</comment>
<feature type="disulfide bond" evidence="6">
    <location>
        <begin position="132"/>
        <end position="141"/>
    </location>
</feature>
<keyword evidence="3" id="KW-0677">Repeat</keyword>
<feature type="disulfide bond" evidence="6">
    <location>
        <begin position="257"/>
        <end position="266"/>
    </location>
</feature>
<feature type="domain" description="EGF-like" evidence="9">
    <location>
        <begin position="61"/>
        <end position="102"/>
    </location>
</feature>
<feature type="domain" description="EGF-like" evidence="9">
    <location>
        <begin position="297"/>
        <end position="338"/>
    </location>
</feature>
<feature type="domain" description="EGF-like" evidence="9">
    <location>
        <begin position="231"/>
        <end position="267"/>
    </location>
</feature>
<evidence type="ECO:0000256" key="8">
    <source>
        <dbReference type="SAM" id="Phobius"/>
    </source>
</evidence>
<dbReference type="FunFam" id="2.10.25.10:FF:000173">
    <property type="entry name" value="Neurogenic locus notch protein 2"/>
    <property type="match status" value="1"/>
</dbReference>
<evidence type="ECO:0000256" key="4">
    <source>
        <dbReference type="ARBA" id="ARBA00023157"/>
    </source>
</evidence>
<keyword evidence="8" id="KW-0812">Transmembrane</keyword>
<dbReference type="AlphaFoldDB" id="A0A6V7V4W4"/>
<dbReference type="PANTHER" id="PTHR24049">
    <property type="entry name" value="CRUMBS FAMILY MEMBER"/>
    <property type="match status" value="1"/>
</dbReference>
<dbReference type="Pfam" id="PF07645">
    <property type="entry name" value="EGF_CA"/>
    <property type="match status" value="1"/>
</dbReference>
<dbReference type="OrthoDB" id="430340at2759"/>
<dbReference type="PROSITE" id="PS01186">
    <property type="entry name" value="EGF_2"/>
    <property type="match status" value="2"/>
</dbReference>
<feature type="disulfide bond" evidence="6">
    <location>
        <begin position="328"/>
        <end position="337"/>
    </location>
</feature>
<feature type="transmembrane region" description="Helical" evidence="8">
    <location>
        <begin position="19"/>
        <end position="36"/>
    </location>
</feature>
<evidence type="ECO:0000256" key="6">
    <source>
        <dbReference type="PROSITE-ProRule" id="PRU00076"/>
    </source>
</evidence>
<name>A0A6V7V4W4_MELEN</name>
<dbReference type="InterPro" id="IPR051022">
    <property type="entry name" value="Notch_Cell-Fate_Det"/>
</dbReference>
<evidence type="ECO:0000256" key="7">
    <source>
        <dbReference type="SAM" id="MobiDB-lite"/>
    </source>
</evidence>
<evidence type="ECO:0000256" key="3">
    <source>
        <dbReference type="ARBA" id="ARBA00022737"/>
    </source>
</evidence>
<accession>A0A6V7V4W4</accession>
<dbReference type="PROSITE" id="PS00022">
    <property type="entry name" value="EGF_1"/>
    <property type="match status" value="5"/>
</dbReference>
<dbReference type="Proteomes" id="UP000580250">
    <property type="component" value="Unassembled WGS sequence"/>
</dbReference>
<dbReference type="InterPro" id="IPR000152">
    <property type="entry name" value="EGF-type_Asp/Asn_hydroxyl_site"/>
</dbReference>
<keyword evidence="8" id="KW-1133">Transmembrane helix</keyword>
<protein>
    <recommendedName>
        <fullName evidence="9">EGF-like domain-containing protein</fullName>
    </recommendedName>
</protein>
<dbReference type="SMART" id="SM00181">
    <property type="entry name" value="EGF"/>
    <property type="match status" value="5"/>
</dbReference>
<feature type="domain" description="EGF-like" evidence="9">
    <location>
        <begin position="103"/>
        <end position="142"/>
    </location>
</feature>